<reference evidence="3" key="1">
    <citation type="journal article" date="2014" name="Int. J. Syst. Evol. Microbiol.">
        <title>Complete genome sequence of Corynebacterium casei LMG S-19264T (=DSM 44701T), isolated from a smear-ripened cheese.</title>
        <authorList>
            <consortium name="US DOE Joint Genome Institute (JGI-PGF)"/>
            <person name="Walter F."/>
            <person name="Albersmeier A."/>
            <person name="Kalinowski J."/>
            <person name="Ruckert C."/>
        </authorList>
    </citation>
    <scope>NUCLEOTIDE SEQUENCE</scope>
    <source>
        <strain evidence="3">JCM 4518</strain>
    </source>
</reference>
<dbReference type="Proteomes" id="UP000644020">
    <property type="component" value="Unassembled WGS sequence"/>
</dbReference>
<accession>A0A918WDP5</accession>
<dbReference type="InterPro" id="IPR036661">
    <property type="entry name" value="Luciferase-like_sf"/>
</dbReference>
<feature type="region of interest" description="Disordered" evidence="2">
    <location>
        <begin position="1"/>
        <end position="21"/>
    </location>
</feature>
<dbReference type="EMBL" id="BMUL01000024">
    <property type="protein sequence ID" value="GHB08601.1"/>
    <property type="molecule type" value="Genomic_DNA"/>
</dbReference>
<gene>
    <name evidence="3" type="ORF">GCM10010305_59500</name>
</gene>
<keyword evidence="4" id="KW-1185">Reference proteome</keyword>
<evidence type="ECO:0000313" key="4">
    <source>
        <dbReference type="Proteomes" id="UP000644020"/>
    </source>
</evidence>
<dbReference type="SUPFAM" id="SSF51679">
    <property type="entry name" value="Bacterial luciferase-like"/>
    <property type="match status" value="1"/>
</dbReference>
<keyword evidence="1" id="KW-0560">Oxidoreductase</keyword>
<name>A0A918WDP5_9ACTN</name>
<sequence>MHHADDPTPPPARKAARDAGRDPDALTICVAAPAYVGDDPAHARDQCRWFGGTVGNHVADLVAKYGEHSDMVPEELTAYIKGRRLKALGVDQFSVYAMHDDREGTIDVYGTHVIPSFH</sequence>
<evidence type="ECO:0000256" key="1">
    <source>
        <dbReference type="ARBA" id="ARBA00023002"/>
    </source>
</evidence>
<dbReference type="Gene3D" id="3.20.20.30">
    <property type="entry name" value="Luciferase-like domain"/>
    <property type="match status" value="1"/>
</dbReference>
<dbReference type="InterPro" id="IPR050564">
    <property type="entry name" value="F420-G6PD/mer"/>
</dbReference>
<proteinExistence type="predicted"/>
<organism evidence="3 4">
    <name type="scientific">Streptomyces termitum</name>
    <dbReference type="NCBI Taxonomy" id="67368"/>
    <lineage>
        <taxon>Bacteria</taxon>
        <taxon>Bacillati</taxon>
        <taxon>Actinomycetota</taxon>
        <taxon>Actinomycetes</taxon>
        <taxon>Kitasatosporales</taxon>
        <taxon>Streptomycetaceae</taxon>
        <taxon>Streptomyces</taxon>
    </lineage>
</organism>
<dbReference type="AlphaFoldDB" id="A0A918WDP5"/>
<evidence type="ECO:0000256" key="2">
    <source>
        <dbReference type="SAM" id="MobiDB-lite"/>
    </source>
</evidence>
<reference evidence="3" key="2">
    <citation type="submission" date="2020-09" db="EMBL/GenBank/DDBJ databases">
        <authorList>
            <person name="Sun Q."/>
            <person name="Ohkuma M."/>
        </authorList>
    </citation>
    <scope>NUCLEOTIDE SEQUENCE</scope>
    <source>
        <strain evidence="3">JCM 4518</strain>
    </source>
</reference>
<evidence type="ECO:0000313" key="3">
    <source>
        <dbReference type="EMBL" id="GHB08601.1"/>
    </source>
</evidence>
<protein>
    <submittedName>
        <fullName evidence="3">Uncharacterized protein</fullName>
    </submittedName>
</protein>
<dbReference type="PANTHER" id="PTHR43244:SF1">
    <property type="entry name" value="5,10-METHYLENETETRAHYDROMETHANOPTERIN REDUCTASE"/>
    <property type="match status" value="1"/>
</dbReference>
<comment type="caution">
    <text evidence="3">The sequence shown here is derived from an EMBL/GenBank/DDBJ whole genome shotgun (WGS) entry which is preliminary data.</text>
</comment>
<dbReference type="PANTHER" id="PTHR43244">
    <property type="match status" value="1"/>
</dbReference>
<dbReference type="GO" id="GO:0016705">
    <property type="term" value="F:oxidoreductase activity, acting on paired donors, with incorporation or reduction of molecular oxygen"/>
    <property type="evidence" value="ECO:0007669"/>
    <property type="project" value="InterPro"/>
</dbReference>